<dbReference type="Gene3D" id="1.10.287.770">
    <property type="entry name" value="YojJ-like"/>
    <property type="match status" value="1"/>
</dbReference>
<evidence type="ECO:0000256" key="5">
    <source>
        <dbReference type="ARBA" id="ARBA00022692"/>
    </source>
</evidence>
<evidence type="ECO:0000256" key="10">
    <source>
        <dbReference type="ARBA" id="ARBA00023201"/>
    </source>
</evidence>
<feature type="transmembrane region" description="Helical" evidence="13">
    <location>
        <begin position="79"/>
        <end position="101"/>
    </location>
</feature>
<evidence type="ECO:0000256" key="11">
    <source>
        <dbReference type="ARBA" id="ARBA00023303"/>
    </source>
</evidence>
<protein>
    <submittedName>
        <fullName evidence="14">Jg23419 protein</fullName>
    </submittedName>
</protein>
<evidence type="ECO:0000313" key="14">
    <source>
        <dbReference type="EMBL" id="CAH2217071.1"/>
    </source>
</evidence>
<evidence type="ECO:0000256" key="9">
    <source>
        <dbReference type="ARBA" id="ARBA00023136"/>
    </source>
</evidence>
<comment type="caution">
    <text evidence="14">The sequence shown here is derived from an EMBL/GenBank/DDBJ whole genome shotgun (WGS) entry which is preliminary data.</text>
</comment>
<evidence type="ECO:0000256" key="6">
    <source>
        <dbReference type="ARBA" id="ARBA00022989"/>
    </source>
</evidence>
<keyword evidence="9 13" id="KW-0472">Membrane</keyword>
<comment type="subcellular location">
    <subcellularLocation>
        <location evidence="1">Membrane</location>
        <topology evidence="1">Multi-pass membrane protein</topology>
    </subcellularLocation>
</comment>
<keyword evidence="15" id="KW-1185">Reference proteome</keyword>
<reference evidence="14" key="1">
    <citation type="submission" date="2022-03" db="EMBL/GenBank/DDBJ databases">
        <authorList>
            <person name="Lindestad O."/>
        </authorList>
    </citation>
    <scope>NUCLEOTIDE SEQUENCE</scope>
</reference>
<dbReference type="GO" id="GO:0016020">
    <property type="term" value="C:membrane"/>
    <property type="evidence" value="ECO:0007669"/>
    <property type="project" value="UniProtKB-SubCell"/>
</dbReference>
<evidence type="ECO:0000256" key="7">
    <source>
        <dbReference type="ARBA" id="ARBA00023053"/>
    </source>
</evidence>
<evidence type="ECO:0000313" key="15">
    <source>
        <dbReference type="Proteomes" id="UP000838756"/>
    </source>
</evidence>
<accession>A0A8S4QQS7</accession>
<sequence>MTKQGSAGLCICLRDCVSYRYRVELSIGNLMALPNLVQNPYAGIQFNKSTSILHFFHNSVLVKQKQETVMSLISLASNLGGVFGLCLGCSVMSVLEIFYYLHSAIRNKIQDHFQRLRARKNRVDFIHEEWVNKNKSRESYKNFHRNRFHKQPIVSNRKQRPIII</sequence>
<dbReference type="Proteomes" id="UP000838756">
    <property type="component" value="Unassembled WGS sequence"/>
</dbReference>
<proteinExistence type="inferred from homology"/>
<evidence type="ECO:0000256" key="2">
    <source>
        <dbReference type="ARBA" id="ARBA00007193"/>
    </source>
</evidence>
<dbReference type="EMBL" id="CAKXAJ010017697">
    <property type="protein sequence ID" value="CAH2217071.1"/>
    <property type="molecule type" value="Genomic_DNA"/>
</dbReference>
<evidence type="ECO:0000256" key="13">
    <source>
        <dbReference type="SAM" id="Phobius"/>
    </source>
</evidence>
<keyword evidence="6 13" id="KW-1133">Transmembrane helix</keyword>
<keyword evidence="8 12" id="KW-0406">Ion transport</keyword>
<evidence type="ECO:0000256" key="3">
    <source>
        <dbReference type="ARBA" id="ARBA00022448"/>
    </source>
</evidence>
<name>A0A8S4QQS7_9NEOP</name>
<comment type="similarity">
    <text evidence="2 12">Belongs to the amiloride-sensitive sodium channel (TC 1.A.6) family.</text>
</comment>
<dbReference type="AlphaFoldDB" id="A0A8S4QQS7"/>
<keyword evidence="7" id="KW-0915">Sodium</keyword>
<keyword evidence="11 12" id="KW-0407">Ion channel</keyword>
<dbReference type="Pfam" id="PF00858">
    <property type="entry name" value="ASC"/>
    <property type="match status" value="1"/>
</dbReference>
<keyword evidence="3 12" id="KW-0813">Transport</keyword>
<keyword evidence="10 12" id="KW-0739">Sodium transport</keyword>
<keyword evidence="4 12" id="KW-0894">Sodium channel</keyword>
<gene>
    <name evidence="14" type="primary">jg23419</name>
    <name evidence="14" type="ORF">PAEG_LOCUS4993</name>
</gene>
<evidence type="ECO:0000256" key="8">
    <source>
        <dbReference type="ARBA" id="ARBA00023065"/>
    </source>
</evidence>
<dbReference type="OrthoDB" id="6502088at2759"/>
<organism evidence="14 15">
    <name type="scientific">Pararge aegeria aegeria</name>
    <dbReference type="NCBI Taxonomy" id="348720"/>
    <lineage>
        <taxon>Eukaryota</taxon>
        <taxon>Metazoa</taxon>
        <taxon>Ecdysozoa</taxon>
        <taxon>Arthropoda</taxon>
        <taxon>Hexapoda</taxon>
        <taxon>Insecta</taxon>
        <taxon>Pterygota</taxon>
        <taxon>Neoptera</taxon>
        <taxon>Endopterygota</taxon>
        <taxon>Lepidoptera</taxon>
        <taxon>Glossata</taxon>
        <taxon>Ditrysia</taxon>
        <taxon>Papilionoidea</taxon>
        <taxon>Nymphalidae</taxon>
        <taxon>Satyrinae</taxon>
        <taxon>Satyrini</taxon>
        <taxon>Parargina</taxon>
        <taxon>Pararge</taxon>
    </lineage>
</organism>
<dbReference type="GO" id="GO:0005272">
    <property type="term" value="F:sodium channel activity"/>
    <property type="evidence" value="ECO:0007669"/>
    <property type="project" value="UniProtKB-KW"/>
</dbReference>
<dbReference type="InterPro" id="IPR001873">
    <property type="entry name" value="ENaC"/>
</dbReference>
<evidence type="ECO:0000256" key="1">
    <source>
        <dbReference type="ARBA" id="ARBA00004141"/>
    </source>
</evidence>
<evidence type="ECO:0000256" key="4">
    <source>
        <dbReference type="ARBA" id="ARBA00022461"/>
    </source>
</evidence>
<keyword evidence="5 12" id="KW-0812">Transmembrane</keyword>
<evidence type="ECO:0000256" key="12">
    <source>
        <dbReference type="RuleBase" id="RU000679"/>
    </source>
</evidence>